<dbReference type="PROSITE" id="PS00518">
    <property type="entry name" value="ZF_RING_1"/>
    <property type="match status" value="1"/>
</dbReference>
<feature type="domain" description="C3H1-type" evidence="8">
    <location>
        <begin position="111"/>
        <end position="142"/>
    </location>
</feature>
<feature type="region of interest" description="Disordered" evidence="6">
    <location>
        <begin position="250"/>
        <end position="270"/>
    </location>
</feature>
<evidence type="ECO:0000256" key="2">
    <source>
        <dbReference type="ARBA" id="ARBA00022723"/>
    </source>
</evidence>
<evidence type="ECO:0000313" key="9">
    <source>
        <dbReference type="EMBL" id="KAG0013475.1"/>
    </source>
</evidence>
<comment type="caution">
    <text evidence="9">The sequence shown here is derived from an EMBL/GenBank/DDBJ whole genome shotgun (WGS) entry which is preliminary data.</text>
</comment>
<evidence type="ECO:0000256" key="1">
    <source>
        <dbReference type="ARBA" id="ARBA00022679"/>
    </source>
</evidence>
<dbReference type="PANTHER" id="PTHR11224">
    <property type="entry name" value="MAKORIN-RELATED"/>
    <property type="match status" value="1"/>
</dbReference>
<organism evidence="9 10">
    <name type="scientific">Entomortierella chlamydospora</name>
    <dbReference type="NCBI Taxonomy" id="101097"/>
    <lineage>
        <taxon>Eukaryota</taxon>
        <taxon>Fungi</taxon>
        <taxon>Fungi incertae sedis</taxon>
        <taxon>Mucoromycota</taxon>
        <taxon>Mortierellomycotina</taxon>
        <taxon>Mortierellomycetes</taxon>
        <taxon>Mortierellales</taxon>
        <taxon>Mortierellaceae</taxon>
        <taxon>Entomortierella</taxon>
    </lineage>
</organism>
<dbReference type="Gene3D" id="3.30.40.10">
    <property type="entry name" value="Zinc/RING finger domain, C3HC4 (zinc finger)"/>
    <property type="match status" value="1"/>
</dbReference>
<keyword evidence="3 5" id="KW-0863">Zinc-finger</keyword>
<evidence type="ECO:0008006" key="11">
    <source>
        <dbReference type="Google" id="ProtNLM"/>
    </source>
</evidence>
<dbReference type="InterPro" id="IPR045072">
    <property type="entry name" value="MKRN-like"/>
</dbReference>
<proteinExistence type="predicted"/>
<dbReference type="GO" id="GO:0000209">
    <property type="term" value="P:protein polyubiquitination"/>
    <property type="evidence" value="ECO:0007669"/>
    <property type="project" value="InterPro"/>
</dbReference>
<feature type="compositionally biased region" description="Acidic residues" evidence="6">
    <location>
        <begin position="250"/>
        <end position="268"/>
    </location>
</feature>
<dbReference type="AlphaFoldDB" id="A0A9P6MV21"/>
<evidence type="ECO:0000259" key="7">
    <source>
        <dbReference type="PROSITE" id="PS50089"/>
    </source>
</evidence>
<dbReference type="InterPro" id="IPR017907">
    <property type="entry name" value="Znf_RING_CS"/>
</dbReference>
<evidence type="ECO:0000313" key="10">
    <source>
        <dbReference type="Proteomes" id="UP000703661"/>
    </source>
</evidence>
<dbReference type="Proteomes" id="UP000703661">
    <property type="component" value="Unassembled WGS sequence"/>
</dbReference>
<dbReference type="Pfam" id="PF00097">
    <property type="entry name" value="zf-C3HC4"/>
    <property type="match status" value="1"/>
</dbReference>
<dbReference type="InterPro" id="IPR013083">
    <property type="entry name" value="Znf_RING/FYVE/PHD"/>
</dbReference>
<evidence type="ECO:0000256" key="4">
    <source>
        <dbReference type="ARBA" id="ARBA00022833"/>
    </source>
</evidence>
<reference evidence="9" key="1">
    <citation type="journal article" date="2020" name="Fungal Divers.">
        <title>Resolving the Mortierellaceae phylogeny through synthesis of multi-gene phylogenetics and phylogenomics.</title>
        <authorList>
            <person name="Vandepol N."/>
            <person name="Liber J."/>
            <person name="Desiro A."/>
            <person name="Na H."/>
            <person name="Kennedy M."/>
            <person name="Barry K."/>
            <person name="Grigoriev I.V."/>
            <person name="Miller A.N."/>
            <person name="O'Donnell K."/>
            <person name="Stajich J.E."/>
            <person name="Bonito G."/>
        </authorList>
    </citation>
    <scope>NUCLEOTIDE SEQUENCE</scope>
    <source>
        <strain evidence="9">NRRL 2769</strain>
    </source>
</reference>
<evidence type="ECO:0000256" key="5">
    <source>
        <dbReference type="PROSITE-ProRule" id="PRU00723"/>
    </source>
</evidence>
<name>A0A9P6MV21_9FUNG</name>
<dbReference type="SMART" id="SM00184">
    <property type="entry name" value="RING"/>
    <property type="match status" value="1"/>
</dbReference>
<evidence type="ECO:0000256" key="3">
    <source>
        <dbReference type="ARBA" id="ARBA00022771"/>
    </source>
</evidence>
<dbReference type="InterPro" id="IPR001841">
    <property type="entry name" value="Znf_RING"/>
</dbReference>
<dbReference type="InterPro" id="IPR018957">
    <property type="entry name" value="Znf_C3HC4_RING-type"/>
</dbReference>
<dbReference type="PROSITE" id="PS50089">
    <property type="entry name" value="ZF_RING_2"/>
    <property type="match status" value="1"/>
</dbReference>
<dbReference type="InterPro" id="IPR000571">
    <property type="entry name" value="Znf_CCCH"/>
</dbReference>
<keyword evidence="1" id="KW-0808">Transferase</keyword>
<dbReference type="PROSITE" id="PS50103">
    <property type="entry name" value="ZF_C3H1"/>
    <property type="match status" value="1"/>
</dbReference>
<evidence type="ECO:0000256" key="6">
    <source>
        <dbReference type="SAM" id="MobiDB-lite"/>
    </source>
</evidence>
<dbReference type="GO" id="GO:0061630">
    <property type="term" value="F:ubiquitin protein ligase activity"/>
    <property type="evidence" value="ECO:0007669"/>
    <property type="project" value="InterPro"/>
</dbReference>
<dbReference type="GO" id="GO:0008270">
    <property type="term" value="F:zinc ion binding"/>
    <property type="evidence" value="ECO:0007669"/>
    <property type="project" value="UniProtKB-KW"/>
</dbReference>
<keyword evidence="10" id="KW-1185">Reference proteome</keyword>
<dbReference type="PANTHER" id="PTHR11224:SF10">
    <property type="entry name" value="IP09428P-RELATED"/>
    <property type="match status" value="1"/>
</dbReference>
<sequence length="299" mass="34589">MGATRQPNDSLEVNDREDDEDDEDQKCAICFEVPKTFGLLVSCNHAFCLTCIRTWRSKETAADLQPHDSSNISVTKACPNCRTPSLYVVPSSFFPACPEQKEIIIQNYKEATSRKTCKYFAESGDRHWCPFGDGCFFAHLDENGEHCKVNPESSPRRQRQRRIERRNRFGNRNVYDAIAQMRQGVLETMRVSHPDSTEEELAGFETLLVELSSRLSSLNFDQTDFDYNFWDEIPPTRNVVFDDDFGGEWYETDGEDDDADGDDQDDYGSDYGYQYHYDPDLLYDLEFNNDRAASRARRR</sequence>
<protein>
    <recommendedName>
        <fullName evidence="11">RING-type E3 ubiquitin transferase</fullName>
    </recommendedName>
</protein>
<evidence type="ECO:0000259" key="8">
    <source>
        <dbReference type="PROSITE" id="PS50103"/>
    </source>
</evidence>
<feature type="zinc finger region" description="C3H1-type" evidence="5">
    <location>
        <begin position="111"/>
        <end position="142"/>
    </location>
</feature>
<dbReference type="SUPFAM" id="SSF57850">
    <property type="entry name" value="RING/U-box"/>
    <property type="match status" value="1"/>
</dbReference>
<feature type="domain" description="RING-type" evidence="7">
    <location>
        <begin position="27"/>
        <end position="82"/>
    </location>
</feature>
<gene>
    <name evidence="9" type="ORF">BGZ80_011055</name>
</gene>
<keyword evidence="2 5" id="KW-0479">Metal-binding</keyword>
<dbReference type="EMBL" id="JAAAID010000841">
    <property type="protein sequence ID" value="KAG0013475.1"/>
    <property type="molecule type" value="Genomic_DNA"/>
</dbReference>
<keyword evidence="4 5" id="KW-0862">Zinc</keyword>
<accession>A0A9P6MV21</accession>